<evidence type="ECO:0000313" key="1">
    <source>
        <dbReference type="EMBL" id="RLG69926.1"/>
    </source>
</evidence>
<accession>A0A497JG92</accession>
<dbReference type="Proteomes" id="UP000278031">
    <property type="component" value="Unassembled WGS sequence"/>
</dbReference>
<evidence type="ECO:0000313" key="2">
    <source>
        <dbReference type="Proteomes" id="UP000278031"/>
    </source>
</evidence>
<proteinExistence type="predicted"/>
<sequence length="84" mass="9889">MSEVYYAEDAQKIGELLQIYLLGLEKLGYFSREDFEKADNKWWRVLGAVFYLVKALAEIDPYRADDEEYYKRALALLAVEEGER</sequence>
<protein>
    <submittedName>
        <fullName evidence="1">Uncharacterized protein</fullName>
    </submittedName>
</protein>
<gene>
    <name evidence="1" type="ORF">DRO04_02630</name>
</gene>
<comment type="caution">
    <text evidence="1">The sequence shown here is derived from an EMBL/GenBank/DDBJ whole genome shotgun (WGS) entry which is preliminary data.</text>
</comment>
<organism evidence="1 2">
    <name type="scientific">Candidatus Iainarchaeum sp</name>
    <dbReference type="NCBI Taxonomy" id="3101447"/>
    <lineage>
        <taxon>Archaea</taxon>
        <taxon>Candidatus Iainarchaeota</taxon>
        <taxon>Candidatus Iainarchaeia</taxon>
        <taxon>Candidatus Iainarchaeales</taxon>
        <taxon>Candidatus Iainarchaeaceae</taxon>
        <taxon>Candidatus Iainarchaeum</taxon>
    </lineage>
</organism>
<name>A0A497JG92_9ARCH</name>
<dbReference type="EMBL" id="QMWP01000096">
    <property type="protein sequence ID" value="RLG69926.1"/>
    <property type="molecule type" value="Genomic_DNA"/>
</dbReference>
<dbReference type="AlphaFoldDB" id="A0A497JG92"/>
<reference evidence="1 2" key="1">
    <citation type="submission" date="2018-06" db="EMBL/GenBank/DDBJ databases">
        <title>Extensive metabolic versatility and redundancy in microbially diverse, dynamic hydrothermal sediments.</title>
        <authorList>
            <person name="Dombrowski N."/>
            <person name="Teske A."/>
            <person name="Baker B.J."/>
        </authorList>
    </citation>
    <scope>NUCLEOTIDE SEQUENCE [LARGE SCALE GENOMIC DNA]</scope>
    <source>
        <strain evidence="1">B51_G17</strain>
    </source>
</reference>